<dbReference type="STRING" id="27342.A0A0H2RXL3"/>
<dbReference type="Pfam" id="PF08772">
    <property type="entry name" value="Zn_ribbon_NOB1"/>
    <property type="match status" value="1"/>
</dbReference>
<keyword evidence="4" id="KW-0378">Hydrolase</keyword>
<dbReference type="GO" id="GO:0046872">
    <property type="term" value="F:metal ion binding"/>
    <property type="evidence" value="ECO:0007669"/>
    <property type="project" value="UniProtKB-UniRule"/>
</dbReference>
<feature type="region of interest" description="Disordered" evidence="9">
    <location>
        <begin position="450"/>
        <end position="504"/>
    </location>
</feature>
<dbReference type="PANTHER" id="PTHR12814:SF2">
    <property type="entry name" value="RNA-BINDING PROTEIN NOB1"/>
    <property type="match status" value="1"/>
</dbReference>
<dbReference type="GO" id="GO:0030688">
    <property type="term" value="C:preribosome, small subunit precursor"/>
    <property type="evidence" value="ECO:0007669"/>
    <property type="project" value="TreeGrafter"/>
</dbReference>
<gene>
    <name evidence="12" type="ORF">SCHPADRAFT_926597</name>
</gene>
<feature type="compositionally biased region" description="Acidic residues" evidence="9">
    <location>
        <begin position="225"/>
        <end position="234"/>
    </location>
</feature>
<feature type="binding site" evidence="8">
    <location>
        <position position="345"/>
    </location>
    <ligand>
        <name>Zn(2+)</name>
        <dbReference type="ChEBI" id="CHEBI:29105"/>
    </ligand>
</feature>
<evidence type="ECO:0000259" key="11">
    <source>
        <dbReference type="Pfam" id="PF17146"/>
    </source>
</evidence>
<evidence type="ECO:0000256" key="4">
    <source>
        <dbReference type="ARBA" id="ARBA00022801"/>
    </source>
</evidence>
<accession>A0A0H2RXL3</accession>
<feature type="compositionally biased region" description="Acidic residues" evidence="9">
    <location>
        <begin position="149"/>
        <end position="167"/>
    </location>
</feature>
<keyword evidence="2" id="KW-0540">Nuclease</keyword>
<feature type="domain" description="Ribonuclease PIN" evidence="11">
    <location>
        <begin position="13"/>
        <end position="102"/>
    </location>
</feature>
<comment type="similarity">
    <text evidence="1 7">Belongs to the NOB1 family.</text>
</comment>
<evidence type="ECO:0000256" key="1">
    <source>
        <dbReference type="ARBA" id="ARBA00005858"/>
    </source>
</evidence>
<evidence type="ECO:0000313" key="13">
    <source>
        <dbReference type="Proteomes" id="UP000053477"/>
    </source>
</evidence>
<keyword evidence="6 7" id="KW-0539">Nucleus</keyword>
<dbReference type="CDD" id="cd09876">
    <property type="entry name" value="PIN_Nob1-like"/>
    <property type="match status" value="1"/>
</dbReference>
<evidence type="ECO:0000256" key="9">
    <source>
        <dbReference type="SAM" id="MobiDB-lite"/>
    </source>
</evidence>
<sequence length="504" mass="54247">MTATTSKPSCKYLVLDAGPLLSLSPLRGLAEQFITVPQVLSELKDSKARQHFEQLGLSMGVSIDVREPDPGTLAEVIQFAKKTGDYSVLSHADLCVIALTLSIDRREKAVTKSEDAADPTTEGTTAVDAPASAAHEGAESTSSLPEPVEVVEEDAESSSEGEIDVNGEQEGGGVDHRRSDDEEAEHEPLDVSLVPLTPEPQDAPAEGETAAQSKTSISDTPLFEDPSDEDDGEGDWVTPSNIGLYKSQALELVPSADISDPFITVSKKSKNRRRNNGKQADLTPQIPEKIVAGCMTADFAMQNVILQMGLNLVGMEGKRIQKVKNWVLRCHACYKICKDNSKKFCPSCGNPTLLRTSVTISAPGVDGSAPTMQVHLKKNFVYRTRGTVYSIPSPKPGSSKTGSGEGLILREDQTEYMRAVKREDGRREREEKKMLQSAVAAAKAGKGTGVQIGSWMDPDWTPGLMSGSADMGRKAPNSRVPLGADGMPVIGYGKKNPNARRRRK</sequence>
<evidence type="ECO:0000256" key="5">
    <source>
        <dbReference type="ARBA" id="ARBA00022833"/>
    </source>
</evidence>
<dbReference type="InterPro" id="IPR039907">
    <property type="entry name" value="NOB1"/>
</dbReference>
<protein>
    <recommendedName>
        <fullName evidence="7">20S-pre-rRNA D-site endonuclease NOB1</fullName>
    </recommendedName>
</protein>
<dbReference type="GO" id="GO:0005730">
    <property type="term" value="C:nucleolus"/>
    <property type="evidence" value="ECO:0007669"/>
    <property type="project" value="UniProtKB-SubCell"/>
</dbReference>
<dbReference type="FunCoup" id="A0A0H2RXL3">
    <property type="interactions" value="408"/>
</dbReference>
<dbReference type="Proteomes" id="UP000053477">
    <property type="component" value="Unassembled WGS sequence"/>
</dbReference>
<evidence type="ECO:0000256" key="8">
    <source>
        <dbReference type="PIRSR" id="PIRSR037125-1"/>
    </source>
</evidence>
<feature type="domain" description="Nin one binding (NOB1) Zn-ribbon-like" evidence="10">
    <location>
        <begin position="320"/>
        <end position="397"/>
    </location>
</feature>
<feature type="compositionally biased region" description="Polar residues" evidence="9">
    <location>
        <begin position="210"/>
        <end position="219"/>
    </location>
</feature>
<dbReference type="InterPro" id="IPR033411">
    <property type="entry name" value="Ribonuclease_PIN"/>
</dbReference>
<dbReference type="GO" id="GO:0005737">
    <property type="term" value="C:cytoplasm"/>
    <property type="evidence" value="ECO:0007669"/>
    <property type="project" value="UniProtKB-ARBA"/>
</dbReference>
<dbReference type="FunFam" id="3.40.50.1010:FF:000020">
    <property type="entry name" value="20S-pre-rRNA D-site endonuclease NOB1"/>
    <property type="match status" value="1"/>
</dbReference>
<evidence type="ECO:0000259" key="10">
    <source>
        <dbReference type="Pfam" id="PF08772"/>
    </source>
</evidence>
<proteinExistence type="inferred from homology"/>
<dbReference type="PIRSF" id="PIRSF037125">
    <property type="entry name" value="D-site_20S_pre-rRNA_nuclease"/>
    <property type="match status" value="1"/>
</dbReference>
<evidence type="ECO:0000256" key="6">
    <source>
        <dbReference type="ARBA" id="ARBA00023242"/>
    </source>
</evidence>
<comment type="function">
    <text evidence="7">Required for the synthesis of 40S ribosome subunits. Has a role in processing 20S pre-rRNA into the mature 18S rRNA, where it is required for cleavage at the 3' end of the mature 18S rRNA (D-site). Accompanies the 20S pre-rRNA from the nucleus to the cytoplasm.</text>
</comment>
<dbReference type="InterPro" id="IPR017117">
    <property type="entry name" value="Nob1_euk"/>
</dbReference>
<keyword evidence="3 7" id="KW-0479">Metal-binding</keyword>
<dbReference type="Gene3D" id="6.20.210.10">
    <property type="entry name" value="Nin one binding (NOB1), Zn-ribbon-like"/>
    <property type="match status" value="1"/>
</dbReference>
<dbReference type="InParanoid" id="A0A0H2RXL3"/>
<evidence type="ECO:0000256" key="3">
    <source>
        <dbReference type="ARBA" id="ARBA00022723"/>
    </source>
</evidence>
<feature type="binding site" evidence="8">
    <location>
        <position position="330"/>
    </location>
    <ligand>
        <name>Zn(2+)</name>
        <dbReference type="ChEBI" id="CHEBI:29105"/>
    </ligand>
</feature>
<comment type="subcellular location">
    <subcellularLocation>
        <location evidence="7">Nucleus</location>
        <location evidence="7">Nucleolus</location>
    </subcellularLocation>
</comment>
<dbReference type="OrthoDB" id="446759at2759"/>
<evidence type="ECO:0000256" key="2">
    <source>
        <dbReference type="ARBA" id="ARBA00022722"/>
    </source>
</evidence>
<organism evidence="12 13">
    <name type="scientific">Schizopora paradoxa</name>
    <dbReference type="NCBI Taxonomy" id="27342"/>
    <lineage>
        <taxon>Eukaryota</taxon>
        <taxon>Fungi</taxon>
        <taxon>Dikarya</taxon>
        <taxon>Basidiomycota</taxon>
        <taxon>Agaricomycotina</taxon>
        <taxon>Agaricomycetes</taxon>
        <taxon>Hymenochaetales</taxon>
        <taxon>Schizoporaceae</taxon>
        <taxon>Schizopora</taxon>
    </lineage>
</organism>
<dbReference type="GO" id="GO:0004521">
    <property type="term" value="F:RNA endonuclease activity"/>
    <property type="evidence" value="ECO:0007669"/>
    <property type="project" value="UniProtKB-UniRule"/>
</dbReference>
<dbReference type="GO" id="GO:0016787">
    <property type="term" value="F:hydrolase activity"/>
    <property type="evidence" value="ECO:0007669"/>
    <property type="project" value="UniProtKB-KW"/>
</dbReference>
<dbReference type="Pfam" id="PF17146">
    <property type="entry name" value="PIN_6"/>
    <property type="match status" value="1"/>
</dbReference>
<dbReference type="AlphaFoldDB" id="A0A0H2RXL3"/>
<dbReference type="PANTHER" id="PTHR12814">
    <property type="entry name" value="RNA-BINDING PROTEIN NOB1"/>
    <property type="match status" value="1"/>
</dbReference>
<dbReference type="EMBL" id="KQ085917">
    <property type="protein sequence ID" value="KLO16357.1"/>
    <property type="molecule type" value="Genomic_DNA"/>
</dbReference>
<dbReference type="InterPro" id="IPR014881">
    <property type="entry name" value="NOB1_Zn-bd"/>
</dbReference>
<reference evidence="12 13" key="1">
    <citation type="submission" date="2015-04" db="EMBL/GenBank/DDBJ databases">
        <title>Complete genome sequence of Schizopora paradoxa KUC8140, a cosmopolitan wood degrader in East Asia.</title>
        <authorList>
            <consortium name="DOE Joint Genome Institute"/>
            <person name="Min B."/>
            <person name="Park H."/>
            <person name="Jang Y."/>
            <person name="Kim J.-J."/>
            <person name="Kim K.H."/>
            <person name="Pangilinan J."/>
            <person name="Lipzen A."/>
            <person name="Riley R."/>
            <person name="Grigoriev I.V."/>
            <person name="Spatafora J.W."/>
            <person name="Choi I.-G."/>
        </authorList>
    </citation>
    <scope>NUCLEOTIDE SEQUENCE [LARGE SCALE GENOMIC DNA]</scope>
    <source>
        <strain evidence="12 13">KUC8140</strain>
    </source>
</reference>
<evidence type="ECO:0000256" key="7">
    <source>
        <dbReference type="PIRNR" id="PIRNR037125"/>
    </source>
</evidence>
<keyword evidence="5 7" id="KW-0862">Zinc</keyword>
<keyword evidence="13" id="KW-1185">Reference proteome</keyword>
<feature type="region of interest" description="Disordered" evidence="9">
    <location>
        <begin position="110"/>
        <end position="238"/>
    </location>
</feature>
<dbReference type="SUPFAM" id="SSF144206">
    <property type="entry name" value="NOB1 zinc finger-like"/>
    <property type="match status" value="1"/>
</dbReference>
<dbReference type="InterPro" id="IPR036283">
    <property type="entry name" value="NOB1_Zf-like_sf"/>
</dbReference>
<feature type="binding site" evidence="8">
    <location>
        <position position="348"/>
    </location>
    <ligand>
        <name>Zn(2+)</name>
        <dbReference type="ChEBI" id="CHEBI:29105"/>
    </ligand>
</feature>
<evidence type="ECO:0000313" key="12">
    <source>
        <dbReference type="EMBL" id="KLO16357.1"/>
    </source>
</evidence>
<name>A0A0H2RXL3_9AGAM</name>
<dbReference type="Gene3D" id="3.40.50.1010">
    <property type="entry name" value="5'-nuclease"/>
    <property type="match status" value="1"/>
</dbReference>
<feature type="compositionally biased region" description="Low complexity" evidence="9">
    <location>
        <begin position="139"/>
        <end position="148"/>
    </location>
</feature>
<dbReference type="GO" id="GO:0030490">
    <property type="term" value="P:maturation of SSU-rRNA"/>
    <property type="evidence" value="ECO:0007669"/>
    <property type="project" value="TreeGrafter"/>
</dbReference>
<feature type="binding site" evidence="8">
    <location>
        <position position="333"/>
    </location>
    <ligand>
        <name>Zn(2+)</name>
        <dbReference type="ChEBI" id="CHEBI:29105"/>
    </ligand>
</feature>